<dbReference type="Pfam" id="PF00264">
    <property type="entry name" value="Tyrosinase"/>
    <property type="match status" value="1"/>
</dbReference>
<evidence type="ECO:0000256" key="8">
    <source>
        <dbReference type="ARBA" id="ARBA00023101"/>
    </source>
</evidence>
<dbReference type="Pfam" id="PF18132">
    <property type="entry name" value="Tyrosinase_C"/>
    <property type="match status" value="1"/>
</dbReference>
<keyword evidence="4" id="KW-0479">Metal-binding</keyword>
<reference evidence="13 14" key="1">
    <citation type="submission" date="2015-01" db="EMBL/GenBank/DDBJ databases">
        <title>The Genome Sequence of Ochroconis gallopava CBS43764.</title>
        <authorList>
            <consortium name="The Broad Institute Genomics Platform"/>
            <person name="Cuomo C."/>
            <person name="de Hoog S."/>
            <person name="Gorbushina A."/>
            <person name="Stielow B."/>
            <person name="Teixiera M."/>
            <person name="Abouelleil A."/>
            <person name="Chapman S.B."/>
            <person name="Priest M."/>
            <person name="Young S.K."/>
            <person name="Wortman J."/>
            <person name="Nusbaum C."/>
            <person name="Birren B."/>
        </authorList>
    </citation>
    <scope>NUCLEOTIDE SEQUENCE [LARGE SCALE GENOMIC DNA]</scope>
    <source>
        <strain evidence="13 14">CBS 43764</strain>
    </source>
</reference>
<comment type="cofactor">
    <cofactor evidence="1">
        <name>Cu(2+)</name>
        <dbReference type="ChEBI" id="CHEBI:29036"/>
    </cofactor>
</comment>
<dbReference type="PANTHER" id="PTHR11474">
    <property type="entry name" value="TYROSINASE FAMILY MEMBER"/>
    <property type="match status" value="1"/>
</dbReference>
<evidence type="ECO:0000256" key="6">
    <source>
        <dbReference type="ARBA" id="ARBA00023008"/>
    </source>
</evidence>
<keyword evidence="14" id="KW-1185">Reference proteome</keyword>
<comment type="catalytic activity">
    <reaction evidence="10">
        <text>L-tyrosine + O2 = L-dopaquinone + H2O</text>
        <dbReference type="Rhea" id="RHEA:18117"/>
        <dbReference type="ChEBI" id="CHEBI:15377"/>
        <dbReference type="ChEBI" id="CHEBI:15379"/>
        <dbReference type="ChEBI" id="CHEBI:57924"/>
        <dbReference type="ChEBI" id="CHEBI:58315"/>
        <dbReference type="EC" id="1.14.18.1"/>
    </reaction>
</comment>
<name>A0A0D2ANN3_9PEZI</name>
<keyword evidence="6" id="KW-0186">Copper</keyword>
<keyword evidence="7" id="KW-0503">Monooxygenase</keyword>
<evidence type="ECO:0000313" key="13">
    <source>
        <dbReference type="EMBL" id="KIW08130.1"/>
    </source>
</evidence>
<dbReference type="Proteomes" id="UP000053259">
    <property type="component" value="Unassembled WGS sequence"/>
</dbReference>
<dbReference type="OrthoDB" id="6132182at2759"/>
<dbReference type="HOGENOM" id="CLU_013691_1_2_1"/>
<dbReference type="SUPFAM" id="SSF48056">
    <property type="entry name" value="Di-copper centre-containing domain"/>
    <property type="match status" value="1"/>
</dbReference>
<keyword evidence="5" id="KW-0560">Oxidoreductase</keyword>
<evidence type="ECO:0000256" key="9">
    <source>
        <dbReference type="ARBA" id="ARBA00048233"/>
    </source>
</evidence>
<dbReference type="STRING" id="253628.A0A0D2ANN3"/>
<keyword evidence="8" id="KW-0470">Melanin biosynthesis</keyword>
<dbReference type="EC" id="1.14.18.1" evidence="3"/>
<sequence>MTDHYDIKGIPVKGSAIPERTEFNTWATNDPESNIQVSLMIRALQRFYKIPIEDRLSYFQIAGIHGYPAISWDASPEPAEKLGRDDSDKPIYVYCTHSTIRFPTWHRPYMLLFEQRVHELMLEAIDALEFKLPGEKEDWIAEAYKWRLPYWDWARNPQIPDLFKDPMIKIRLPRAVDGSLPPADPTVNPLWRYECLVDEKPTPMGELPAPYAIKNVRYDRGPEDFYPWAECSGTSRWSVGKQDYDWKAGYNYWQGTDSALRAHDYYTPGVRSNPPIPGKESISDLVYRMMTTDYFGSWRTFSTTKYTPKQTQDWTSYLSLEYIHNNLHGFIGGGDTKSQGFGHMESVPVASFDPIFYFHHCNIDRQLAIWQTLHPNNWFDGSDVHDPKSSDPLFPFWHRDENSEWRPYTSNDIQAWTKLGYQYDVLARRSDEDKDDDKYLDRIKAYVDSYKSTSNAILNSKRSIFGNAKLAPDTYPDYIVDVLYDRHGNNGYPYYIYFFLGRVADADVMGSESLAAAHPQHVGTIYTFSSSYEQGECANCDKQKAEEDLCTAQIALTSTLIMHAKDTSIPQFNTIDLDSVTAYLSENLTWKAVSVNGQIIPAADLPSTKVFVLHGKGQHFPEPEKLSEYSDYQPLPQATEGKDWGAAHHEY</sequence>
<dbReference type="PANTHER" id="PTHR11474:SF76">
    <property type="entry name" value="SHKT DOMAIN-CONTAINING PROTEIN"/>
    <property type="match status" value="1"/>
</dbReference>
<dbReference type="PROSITE" id="PS00498">
    <property type="entry name" value="TYROSINASE_2"/>
    <property type="match status" value="1"/>
</dbReference>
<dbReference type="InterPro" id="IPR050316">
    <property type="entry name" value="Tyrosinase/Hemocyanin"/>
</dbReference>
<evidence type="ECO:0000256" key="4">
    <source>
        <dbReference type="ARBA" id="ARBA00022723"/>
    </source>
</evidence>
<evidence type="ECO:0000256" key="7">
    <source>
        <dbReference type="ARBA" id="ARBA00023033"/>
    </source>
</evidence>
<dbReference type="InterPro" id="IPR002227">
    <property type="entry name" value="Tyrosinase_Cu-bd"/>
</dbReference>
<dbReference type="GeneID" id="27309037"/>
<dbReference type="VEuPathDB" id="FungiDB:PV09_01064"/>
<feature type="domain" description="Tyrosinase copper-binding" evidence="11">
    <location>
        <begin position="97"/>
        <end position="114"/>
    </location>
</feature>
<comment type="catalytic activity">
    <reaction evidence="9">
        <text>2 L-dopa + O2 = 2 L-dopaquinone + 2 H2O</text>
        <dbReference type="Rhea" id="RHEA:34287"/>
        <dbReference type="ChEBI" id="CHEBI:15377"/>
        <dbReference type="ChEBI" id="CHEBI:15379"/>
        <dbReference type="ChEBI" id="CHEBI:57504"/>
        <dbReference type="ChEBI" id="CHEBI:57924"/>
        <dbReference type="EC" id="1.14.18.1"/>
    </reaction>
</comment>
<evidence type="ECO:0000259" key="11">
    <source>
        <dbReference type="PROSITE" id="PS00497"/>
    </source>
</evidence>
<comment type="similarity">
    <text evidence="2">Belongs to the tyrosinase family.</text>
</comment>
<evidence type="ECO:0000313" key="14">
    <source>
        <dbReference type="Proteomes" id="UP000053259"/>
    </source>
</evidence>
<evidence type="ECO:0000256" key="3">
    <source>
        <dbReference type="ARBA" id="ARBA00011906"/>
    </source>
</evidence>
<evidence type="ECO:0000256" key="2">
    <source>
        <dbReference type="ARBA" id="ARBA00009928"/>
    </source>
</evidence>
<dbReference type="InterPro" id="IPR008922">
    <property type="entry name" value="Di-copper_centre_dom_sf"/>
</dbReference>
<dbReference type="Gene3D" id="1.10.1280.10">
    <property type="entry name" value="Di-copper center containing domain from catechol oxidase"/>
    <property type="match status" value="1"/>
</dbReference>
<dbReference type="GO" id="GO:0046872">
    <property type="term" value="F:metal ion binding"/>
    <property type="evidence" value="ECO:0007669"/>
    <property type="project" value="UniProtKB-KW"/>
</dbReference>
<evidence type="ECO:0000256" key="10">
    <source>
        <dbReference type="ARBA" id="ARBA00048881"/>
    </source>
</evidence>
<dbReference type="InParanoid" id="A0A0D2ANN3"/>
<accession>A0A0D2ANN3</accession>
<dbReference type="GO" id="GO:0004503">
    <property type="term" value="F:tyrosinase activity"/>
    <property type="evidence" value="ECO:0007669"/>
    <property type="project" value="UniProtKB-EC"/>
</dbReference>
<dbReference type="EMBL" id="KN847531">
    <property type="protein sequence ID" value="KIW08130.1"/>
    <property type="molecule type" value="Genomic_DNA"/>
</dbReference>
<dbReference type="AlphaFoldDB" id="A0A0D2ANN3"/>
<dbReference type="PROSITE" id="PS00497">
    <property type="entry name" value="TYROSINASE_1"/>
    <property type="match status" value="1"/>
</dbReference>
<protein>
    <recommendedName>
        <fullName evidence="3">tyrosinase</fullName>
        <ecNumber evidence="3">1.14.18.1</ecNumber>
    </recommendedName>
</protein>
<feature type="domain" description="Tyrosinase copper-binding" evidence="12">
    <location>
        <begin position="353"/>
        <end position="364"/>
    </location>
</feature>
<evidence type="ECO:0000256" key="5">
    <source>
        <dbReference type="ARBA" id="ARBA00023002"/>
    </source>
</evidence>
<evidence type="ECO:0000256" key="1">
    <source>
        <dbReference type="ARBA" id="ARBA00001973"/>
    </source>
</evidence>
<proteinExistence type="inferred from homology"/>
<evidence type="ECO:0000259" key="12">
    <source>
        <dbReference type="PROSITE" id="PS00498"/>
    </source>
</evidence>
<dbReference type="PRINTS" id="PR00092">
    <property type="entry name" value="TYROSINASE"/>
</dbReference>
<gene>
    <name evidence="13" type="ORF">PV09_01064</name>
</gene>
<dbReference type="InterPro" id="IPR041640">
    <property type="entry name" value="Tyrosinase_C"/>
</dbReference>
<dbReference type="GO" id="GO:0042438">
    <property type="term" value="P:melanin biosynthetic process"/>
    <property type="evidence" value="ECO:0007669"/>
    <property type="project" value="UniProtKB-KW"/>
</dbReference>
<dbReference type="Gene3D" id="2.60.310.20">
    <property type="match status" value="1"/>
</dbReference>
<dbReference type="RefSeq" id="XP_016217999.1">
    <property type="nucleotide sequence ID" value="XM_016353904.1"/>
</dbReference>
<organism evidence="13 14">
    <name type="scientific">Verruconis gallopava</name>
    <dbReference type="NCBI Taxonomy" id="253628"/>
    <lineage>
        <taxon>Eukaryota</taxon>
        <taxon>Fungi</taxon>
        <taxon>Dikarya</taxon>
        <taxon>Ascomycota</taxon>
        <taxon>Pezizomycotina</taxon>
        <taxon>Dothideomycetes</taxon>
        <taxon>Pleosporomycetidae</taxon>
        <taxon>Venturiales</taxon>
        <taxon>Sympoventuriaceae</taxon>
        <taxon>Verruconis</taxon>
    </lineage>
</organism>